<feature type="compositionally biased region" description="Low complexity" evidence="1">
    <location>
        <begin position="943"/>
        <end position="957"/>
    </location>
</feature>
<feature type="region of interest" description="Disordered" evidence="1">
    <location>
        <begin position="935"/>
        <end position="958"/>
    </location>
</feature>
<feature type="compositionally biased region" description="Low complexity" evidence="1">
    <location>
        <begin position="1740"/>
        <end position="1760"/>
    </location>
</feature>
<dbReference type="EMBL" id="CAXKWB010007428">
    <property type="protein sequence ID" value="CAL4087098.1"/>
    <property type="molecule type" value="Genomic_DNA"/>
</dbReference>
<evidence type="ECO:0000256" key="1">
    <source>
        <dbReference type="SAM" id="MobiDB-lite"/>
    </source>
</evidence>
<feature type="non-terminal residue" evidence="2">
    <location>
        <position position="1"/>
    </location>
</feature>
<comment type="caution">
    <text evidence="2">The sequence shown here is derived from an EMBL/GenBank/DDBJ whole genome shotgun (WGS) entry which is preliminary data.</text>
</comment>
<keyword evidence="3" id="KW-1185">Reference proteome</keyword>
<feature type="compositionally biased region" description="Polar residues" evidence="1">
    <location>
        <begin position="1579"/>
        <end position="1590"/>
    </location>
</feature>
<name>A0AAV2QLC4_MEGNR</name>
<dbReference type="Proteomes" id="UP001497623">
    <property type="component" value="Unassembled WGS sequence"/>
</dbReference>
<accession>A0AAV2QLC4</accession>
<feature type="compositionally biased region" description="Basic and acidic residues" evidence="1">
    <location>
        <begin position="1377"/>
        <end position="1390"/>
    </location>
</feature>
<reference evidence="2 3" key="1">
    <citation type="submission" date="2024-05" db="EMBL/GenBank/DDBJ databases">
        <authorList>
            <person name="Wallberg A."/>
        </authorList>
    </citation>
    <scope>NUCLEOTIDE SEQUENCE [LARGE SCALE GENOMIC DNA]</scope>
</reference>
<feature type="compositionally biased region" description="Basic residues" evidence="1">
    <location>
        <begin position="1682"/>
        <end position="1692"/>
    </location>
</feature>
<feature type="region of interest" description="Disordered" evidence="1">
    <location>
        <begin position="1190"/>
        <end position="1213"/>
    </location>
</feature>
<feature type="compositionally biased region" description="Basic and acidic residues" evidence="1">
    <location>
        <begin position="1525"/>
        <end position="1541"/>
    </location>
</feature>
<feature type="region of interest" description="Disordered" evidence="1">
    <location>
        <begin position="1374"/>
        <end position="1396"/>
    </location>
</feature>
<feature type="region of interest" description="Disordered" evidence="1">
    <location>
        <begin position="1840"/>
        <end position="1864"/>
    </location>
</feature>
<feature type="region of interest" description="Disordered" evidence="1">
    <location>
        <begin position="249"/>
        <end position="271"/>
    </location>
</feature>
<evidence type="ECO:0000313" key="3">
    <source>
        <dbReference type="Proteomes" id="UP001497623"/>
    </source>
</evidence>
<gene>
    <name evidence="2" type="ORF">MNOR_LOCUS13151</name>
</gene>
<feature type="region of interest" description="Disordered" evidence="1">
    <location>
        <begin position="1005"/>
        <end position="1050"/>
    </location>
</feature>
<feature type="compositionally biased region" description="Low complexity" evidence="1">
    <location>
        <begin position="249"/>
        <end position="264"/>
    </location>
</feature>
<evidence type="ECO:0000313" key="2">
    <source>
        <dbReference type="EMBL" id="CAL4087098.1"/>
    </source>
</evidence>
<feature type="region of interest" description="Disordered" evidence="1">
    <location>
        <begin position="1522"/>
        <end position="1547"/>
    </location>
</feature>
<feature type="region of interest" description="Disordered" evidence="1">
    <location>
        <begin position="1735"/>
        <end position="1760"/>
    </location>
</feature>
<protein>
    <submittedName>
        <fullName evidence="2">Uncharacterized protein</fullName>
    </submittedName>
</protein>
<proteinExistence type="predicted"/>
<sequence length="2073" mass="231087">VQNSIQQHPGTFQKISKSWDLNQQLLEITKLATEKKSMQELGMLGRKSSNSQIGRTARLNKQLRNSMVSTQTCCEHCVLRMVSTQKCCAHCVLKTQQTQNPLLDVSTTSIKDLPGSASHSLSNSVEDVHILLRDSTESDTQDSSSLQKNSGSLKRMRSGLQPDVDCQSNLESSSPCQELSNSNISSSSIDATPQKRKGNQVKRRSLCQIDPNNIPVTVEEDVHFEIMLKKLMEDTSLHEKIAENINRGLSSSQSRGLQQSNSQSGFCSSEVLNTGESRIEKSGDNSTFPRELENIISNIASETTDSPDFEMILGEVFGSSLQKSANMSIEGVQNELSGIPARPLSTPIPHSQTVDNISNPRISAVYKENIHNENSSSIKGSTHSYKINQQDKMFVAKLTESSQTQNNQFRNETLQESNNAQTDHGNEVLNELPMKKTKTATTDDISITNMSSSSEKAHLLRSEMNVPHKLRHKFNRNSSSIQVNSNSVVTSQTDNLLVISSQQLEKNEERVHENFNKYISENKSTNNSLGKDMEQENNTKNLKQQNCANHMAYEIDVAEMKNTHDQVDQIDNESDSSRESLHIECSLPLLDKPYRVSDISNIPNKGNRDISKIASEVVEPSKNTSEDLLQITAPMPQKSILAAPDIIDVNEHAKQKGTSTNSIEVNTISTAELISRNTTPIKSMSIPGIATTLPVDQKYSPYKIIETNDSTLTELKSMRSNLSCLDTSDHWSPRLNTEKSPSRLNNLNMSNISIISSDITNFSENSLNMNNSTIINDFENNGSVASTPKYILHPVKELDNGYQLLSNQNTGGGTTLSNVQIIALPKNTGQAQSRQRYPRIATRPIAPRPIAPKFDANMSYGQKKVDHRTTNQDDTKDGHTSNTPLIKLPFDTVICPAIESINPSAMSTFKLANNVTFTIPNIPSVMSIPNQNAKIQNSDENNRNSPIKPKSPKSPIRGRVVNMTRVKNKKGVGKAGKRKLRAQKELENMSKSNELVSAAVALSLSASPTKKQSPSKETDNPSDSKIKDSSNKIVQDDKSTLGYKESERNSEKNVILGSVSPKLKELLQISKNIGSGKKKKSYSVHKSPIHKGLPSRGSQSTPSHKNSHIRALDFGTPGKDISPRKLRKQQVMQSLNFSPRLSFKKTLKSSTLDDSSSKLCNIISPKKRILERIQEETNDTLSKKDFISSERMEEHETVEKKSGRRKNKSTVSKKKVNTIISKVNPLANVDNVSNKSTSSNNKMNKLNKNKDEENSLKIVTNPLSNESIHNSVNEKLSGSLNTNLMLETPFKTNDILTLELATPFVKSVKHTCDNEEDLNTPFPRIPEDLVGNSSPKIDKTSFCTPSVLSSHYQPGIIDQNVIDFPKTVSQHLNTKNHNKEKIQKKNTESKKKNKQKNITGIKMGKKIEEEIASRFGSPNSTELQTETLVNISNHSKESSLQYHDIKTTKKKETKKILNNVNDSKISKRKQKSNPCKESIVIEKVDILSHKDKETHKKITRLAIKQDNTLCITEEKLGENFSSRQKITEDNENTEKETHKVIEQPCDNIDSLRNRNDVSKKLEKLEKNYESRKYTEKLDQTNGSDESSGESSKWRIDDESPEIKSRIVESIEDQGCDEYPRCKYINSEIDENDEYIEEETFTDLNLAYSEYIDLFSLNLTVENISKKRRLNKRLWIEGSSKWSPKHKRPRIRNHGSPSTSNIEELTSMDGESELQEFVENLKDEENQMELPETMVPQKTPVRGSLSERSVGSSVSSSSPGRLVILHSPHWKLDDTVMTNNPSLVGESKEESSQSSESAFIAGIESLKSASHQVSSCMKCNKEVQNGSICVCENSDEQQKSFSVDENTSSESSSQNQQRSKKAKHISKVLSKGGTFEIAQSPTKQMAIVTEPQITEIKVPSVEVISEESNASIIPPTPGKNLDLGLHGISTSNSHKSESNSSTLRQIPKAPETMTKISNAKKYSEYDVNSKSVVNTFSEIERKNHSSDDNSTPCIVNPPKQYPSLLSPQKNLNNSDESQASLTLENSISSSAENISTIDISEGELLTNQKKVTPKKKIKLVKKMNIEEFLKNVHK</sequence>
<feature type="compositionally biased region" description="Basic residues" evidence="1">
    <location>
        <begin position="1202"/>
        <end position="1213"/>
    </location>
</feature>
<feature type="compositionally biased region" description="Low complexity" evidence="1">
    <location>
        <begin position="180"/>
        <end position="189"/>
    </location>
</feature>
<feature type="compositionally biased region" description="Basic and acidic residues" evidence="1">
    <location>
        <begin position="1014"/>
        <end position="1050"/>
    </location>
</feature>
<organism evidence="2 3">
    <name type="scientific">Meganyctiphanes norvegica</name>
    <name type="common">Northern krill</name>
    <name type="synonym">Thysanopoda norvegica</name>
    <dbReference type="NCBI Taxonomy" id="48144"/>
    <lineage>
        <taxon>Eukaryota</taxon>
        <taxon>Metazoa</taxon>
        <taxon>Ecdysozoa</taxon>
        <taxon>Arthropoda</taxon>
        <taxon>Crustacea</taxon>
        <taxon>Multicrustacea</taxon>
        <taxon>Malacostraca</taxon>
        <taxon>Eumalacostraca</taxon>
        <taxon>Eucarida</taxon>
        <taxon>Euphausiacea</taxon>
        <taxon>Euphausiidae</taxon>
        <taxon>Meganyctiphanes</taxon>
    </lineage>
</organism>
<feature type="region of interest" description="Disordered" evidence="1">
    <location>
        <begin position="864"/>
        <end position="883"/>
    </location>
</feature>
<feature type="region of interest" description="Disordered" evidence="1">
    <location>
        <begin position="1572"/>
        <end position="1598"/>
    </location>
</feature>
<feature type="compositionally biased region" description="Basic and acidic residues" evidence="1">
    <location>
        <begin position="1190"/>
        <end position="1201"/>
    </location>
</feature>
<feature type="compositionally biased region" description="Polar residues" evidence="1">
    <location>
        <begin position="166"/>
        <end position="179"/>
    </location>
</feature>
<feature type="compositionally biased region" description="Basic residues" evidence="1">
    <location>
        <begin position="194"/>
        <end position="205"/>
    </location>
</feature>
<feature type="region of interest" description="Disordered" evidence="1">
    <location>
        <begin position="134"/>
        <end position="206"/>
    </location>
</feature>
<feature type="region of interest" description="Disordered" evidence="1">
    <location>
        <begin position="1772"/>
        <end position="1795"/>
    </location>
</feature>
<feature type="compositionally biased region" description="Low complexity" evidence="1">
    <location>
        <begin position="1840"/>
        <end position="1856"/>
    </location>
</feature>
<feature type="region of interest" description="Disordered" evidence="1">
    <location>
        <begin position="1681"/>
        <end position="1702"/>
    </location>
</feature>
<feature type="compositionally biased region" description="Basic and acidic residues" evidence="1">
    <location>
        <begin position="864"/>
        <end position="879"/>
    </location>
</feature>
<feature type="compositionally biased region" description="Basic residues" evidence="1">
    <location>
        <begin position="1076"/>
        <end position="1089"/>
    </location>
</feature>
<feature type="region of interest" description="Disordered" evidence="1">
    <location>
        <begin position="1074"/>
        <end position="1133"/>
    </location>
</feature>